<dbReference type="InterPro" id="IPR013328">
    <property type="entry name" value="6PGD_dom2"/>
</dbReference>
<evidence type="ECO:0000313" key="4">
    <source>
        <dbReference type="EMBL" id="POF44191.1"/>
    </source>
</evidence>
<dbReference type="InterPro" id="IPR051265">
    <property type="entry name" value="HIBADH-related_NP60_sf"/>
</dbReference>
<evidence type="ECO:0000313" key="5">
    <source>
        <dbReference type="Proteomes" id="UP000237440"/>
    </source>
</evidence>
<dbReference type="GO" id="GO:0003677">
    <property type="term" value="F:DNA binding"/>
    <property type="evidence" value="ECO:0007669"/>
    <property type="project" value="TreeGrafter"/>
</dbReference>
<feature type="domain" description="NADPH-dependent reductive aminase-like C-terminal" evidence="3">
    <location>
        <begin position="172"/>
        <end position="293"/>
    </location>
</feature>
<name>A0A2S3VW88_9PSED</name>
<dbReference type="Pfam" id="PF21761">
    <property type="entry name" value="RedAm-like_C"/>
    <property type="match status" value="1"/>
</dbReference>
<protein>
    <submittedName>
        <fullName evidence="4">Uncharacterized protein</fullName>
    </submittedName>
</protein>
<evidence type="ECO:0000259" key="2">
    <source>
        <dbReference type="Pfam" id="PF03446"/>
    </source>
</evidence>
<dbReference type="InterPro" id="IPR008927">
    <property type="entry name" value="6-PGluconate_DH-like_C_sf"/>
</dbReference>
<evidence type="ECO:0000256" key="1">
    <source>
        <dbReference type="ARBA" id="ARBA00023002"/>
    </source>
</evidence>
<proteinExistence type="predicted"/>
<reference evidence="5" key="1">
    <citation type="submission" date="2017-02" db="EMBL/GenBank/DDBJ databases">
        <authorList>
            <person name="Furmanczyk E.M."/>
        </authorList>
    </citation>
    <scope>NUCLEOTIDE SEQUENCE [LARGE SCALE GENOMIC DNA]</scope>
    <source>
        <strain evidence="5">AP3_22</strain>
    </source>
</reference>
<keyword evidence="1" id="KW-0560">Oxidoreductase</keyword>
<sequence>MSTSGSNKPCVSVLGLGAMGGVLARTLLQAGYGVTVWNRSPERATALLQEGASLAREASEAINASNLIIICMIDKAASQNVLSNLDPMLDMSGKTIVNMSTGTVDDVQRIARRVSQHNGLYVDAGIMCYPKDIGGQHTTILYSGNSDAYHAHESTLKVLAGNPKFLGADPTACTPTYLALYAFYFGAFAAWLEGAVLASCAGVSVQDFKALSPIMSDMLVDGINTAADRIAASDFGGEQASVDVHVAGQEVVLDALQRANAPHASTDAYLSYCRLAQTAGMGELDIASLFKAMHP</sequence>
<dbReference type="EMBL" id="MUJK01000001">
    <property type="protein sequence ID" value="POF44191.1"/>
    <property type="molecule type" value="Genomic_DNA"/>
</dbReference>
<dbReference type="Pfam" id="PF03446">
    <property type="entry name" value="NAD_binding_2"/>
    <property type="match status" value="1"/>
</dbReference>
<dbReference type="InterPro" id="IPR006115">
    <property type="entry name" value="6PGDH_NADP-bd"/>
</dbReference>
<dbReference type="RefSeq" id="WP_103393804.1">
    <property type="nucleotide sequence ID" value="NZ_MUJK01000001.1"/>
</dbReference>
<comment type="caution">
    <text evidence="4">The sequence shown here is derived from an EMBL/GenBank/DDBJ whole genome shotgun (WGS) entry which is preliminary data.</text>
</comment>
<dbReference type="GO" id="GO:0031491">
    <property type="term" value="F:nucleosome binding"/>
    <property type="evidence" value="ECO:0007669"/>
    <property type="project" value="TreeGrafter"/>
</dbReference>
<dbReference type="Gene3D" id="1.10.1040.10">
    <property type="entry name" value="N-(1-d-carboxylethyl)-l-norvaline Dehydrogenase, domain 2"/>
    <property type="match status" value="1"/>
</dbReference>
<dbReference type="AlphaFoldDB" id="A0A2S3VW88"/>
<dbReference type="InterPro" id="IPR048666">
    <property type="entry name" value="RedAm-like_C"/>
</dbReference>
<dbReference type="SUPFAM" id="SSF51735">
    <property type="entry name" value="NAD(P)-binding Rossmann-fold domains"/>
    <property type="match status" value="1"/>
</dbReference>
<dbReference type="PANTHER" id="PTHR43580">
    <property type="entry name" value="OXIDOREDUCTASE GLYR1-RELATED"/>
    <property type="match status" value="1"/>
</dbReference>
<dbReference type="GO" id="GO:0050661">
    <property type="term" value="F:NADP binding"/>
    <property type="evidence" value="ECO:0007669"/>
    <property type="project" value="InterPro"/>
</dbReference>
<keyword evidence="5" id="KW-1185">Reference proteome</keyword>
<dbReference type="PANTHER" id="PTHR43580:SF2">
    <property type="entry name" value="CYTOKINE-LIKE NUCLEAR FACTOR N-PAC"/>
    <property type="match status" value="1"/>
</dbReference>
<feature type="domain" description="6-phosphogluconate dehydrogenase NADP-binding" evidence="2">
    <location>
        <begin position="11"/>
        <end position="162"/>
    </location>
</feature>
<dbReference type="InterPro" id="IPR036291">
    <property type="entry name" value="NAD(P)-bd_dom_sf"/>
</dbReference>
<dbReference type="GO" id="GO:0140673">
    <property type="term" value="P:transcription elongation-coupled chromatin remodeling"/>
    <property type="evidence" value="ECO:0007669"/>
    <property type="project" value="TreeGrafter"/>
</dbReference>
<organism evidence="4 5">
    <name type="scientific">Pseudomonas laurylsulfativorans</name>
    <dbReference type="NCBI Taxonomy" id="1943631"/>
    <lineage>
        <taxon>Bacteria</taxon>
        <taxon>Pseudomonadati</taxon>
        <taxon>Pseudomonadota</taxon>
        <taxon>Gammaproteobacteria</taxon>
        <taxon>Pseudomonadales</taxon>
        <taxon>Pseudomonadaceae</taxon>
        <taxon>Pseudomonas</taxon>
    </lineage>
</organism>
<dbReference type="GO" id="GO:0000785">
    <property type="term" value="C:chromatin"/>
    <property type="evidence" value="ECO:0007669"/>
    <property type="project" value="TreeGrafter"/>
</dbReference>
<dbReference type="OrthoDB" id="9786703at2"/>
<dbReference type="Gene3D" id="3.40.50.720">
    <property type="entry name" value="NAD(P)-binding Rossmann-like Domain"/>
    <property type="match status" value="1"/>
</dbReference>
<accession>A0A2S3VW88</accession>
<dbReference type="InterPro" id="IPR015815">
    <property type="entry name" value="HIBADH-related"/>
</dbReference>
<dbReference type="PIRSF" id="PIRSF000103">
    <property type="entry name" value="HIBADH"/>
    <property type="match status" value="1"/>
</dbReference>
<dbReference type="SUPFAM" id="SSF48179">
    <property type="entry name" value="6-phosphogluconate dehydrogenase C-terminal domain-like"/>
    <property type="match status" value="1"/>
</dbReference>
<evidence type="ECO:0000259" key="3">
    <source>
        <dbReference type="Pfam" id="PF21761"/>
    </source>
</evidence>
<dbReference type="GO" id="GO:0016491">
    <property type="term" value="F:oxidoreductase activity"/>
    <property type="evidence" value="ECO:0007669"/>
    <property type="project" value="UniProtKB-KW"/>
</dbReference>
<gene>
    <name evidence="4" type="ORF">B0D71_05210</name>
</gene>
<dbReference type="Proteomes" id="UP000237440">
    <property type="component" value="Unassembled WGS sequence"/>
</dbReference>